<dbReference type="PROSITE" id="PS00626">
    <property type="entry name" value="RCC1_2"/>
    <property type="match status" value="1"/>
</dbReference>
<dbReference type="OrthoDB" id="61110at2759"/>
<dbReference type="AlphaFoldDB" id="A0A1Y1Z196"/>
<dbReference type="InterPro" id="IPR009091">
    <property type="entry name" value="RCC1/BLIP-II"/>
</dbReference>
<dbReference type="InterPro" id="IPR001810">
    <property type="entry name" value="F-box_dom"/>
</dbReference>
<name>A0A1Y1Z196_9FUNG</name>
<protein>
    <submittedName>
        <fullName evidence="4">RCC1/BLIP-II protein</fullName>
    </submittedName>
</protein>
<evidence type="ECO:0000259" key="3">
    <source>
        <dbReference type="PROSITE" id="PS50181"/>
    </source>
</evidence>
<feature type="domain" description="F-box" evidence="3">
    <location>
        <begin position="1"/>
        <end position="47"/>
    </location>
</feature>
<dbReference type="SMART" id="SM00256">
    <property type="entry name" value="FBOX"/>
    <property type="match status" value="1"/>
</dbReference>
<dbReference type="PRINTS" id="PR00633">
    <property type="entry name" value="RCCNDNSATION"/>
</dbReference>
<evidence type="ECO:0000256" key="1">
    <source>
        <dbReference type="ARBA" id="ARBA00022737"/>
    </source>
</evidence>
<comment type="caution">
    <text evidence="4">The sequence shown here is derived from an EMBL/GenBank/DDBJ whole genome shotgun (WGS) entry which is preliminary data.</text>
</comment>
<evidence type="ECO:0000313" key="4">
    <source>
        <dbReference type="EMBL" id="ORY04062.1"/>
    </source>
</evidence>
<dbReference type="PANTHER" id="PTHR22870">
    <property type="entry name" value="REGULATOR OF CHROMOSOME CONDENSATION"/>
    <property type="match status" value="1"/>
</dbReference>
<dbReference type="Proteomes" id="UP000193498">
    <property type="component" value="Unassembled WGS sequence"/>
</dbReference>
<evidence type="ECO:0000256" key="2">
    <source>
        <dbReference type="PROSITE-ProRule" id="PRU00235"/>
    </source>
</evidence>
<feature type="repeat" description="RCC1" evidence="2">
    <location>
        <begin position="369"/>
        <end position="421"/>
    </location>
</feature>
<proteinExistence type="predicted"/>
<keyword evidence="5" id="KW-1185">Reference proteome</keyword>
<gene>
    <name evidence="4" type="ORF">K493DRAFT_60596</name>
</gene>
<keyword evidence="1" id="KW-0677">Repeat</keyword>
<feature type="repeat" description="RCC1" evidence="2">
    <location>
        <begin position="202"/>
        <end position="240"/>
    </location>
</feature>
<reference evidence="4 5" key="1">
    <citation type="submission" date="2016-07" db="EMBL/GenBank/DDBJ databases">
        <title>Pervasive Adenine N6-methylation of Active Genes in Fungi.</title>
        <authorList>
            <consortium name="DOE Joint Genome Institute"/>
            <person name="Mondo S.J."/>
            <person name="Dannebaum R.O."/>
            <person name="Kuo R.C."/>
            <person name="Labutti K."/>
            <person name="Haridas S."/>
            <person name="Kuo A."/>
            <person name="Salamov A."/>
            <person name="Ahrendt S.R."/>
            <person name="Lipzen A."/>
            <person name="Sullivan W."/>
            <person name="Andreopoulos W.B."/>
            <person name="Clum A."/>
            <person name="Lindquist E."/>
            <person name="Daum C."/>
            <person name="Ramamoorthy G.K."/>
            <person name="Gryganskyi A."/>
            <person name="Culley D."/>
            <person name="Magnuson J.K."/>
            <person name="James T.Y."/>
            <person name="O'Malley M.A."/>
            <person name="Stajich J.E."/>
            <person name="Spatafora J.W."/>
            <person name="Visel A."/>
            <person name="Grigoriev I.V."/>
        </authorList>
    </citation>
    <scope>NUCLEOTIDE SEQUENCE [LARGE SCALE GENOMIC DNA]</scope>
    <source>
        <strain evidence="4 5">CBS 931.73</strain>
    </source>
</reference>
<dbReference type="InParanoid" id="A0A1Y1Z196"/>
<dbReference type="SUPFAM" id="SSF50985">
    <property type="entry name" value="RCC1/BLIP-II"/>
    <property type="match status" value="2"/>
</dbReference>
<accession>A0A1Y1Z196</accession>
<dbReference type="InterPro" id="IPR036047">
    <property type="entry name" value="F-box-like_dom_sf"/>
</dbReference>
<feature type="repeat" description="RCC1" evidence="2">
    <location>
        <begin position="127"/>
        <end position="201"/>
    </location>
</feature>
<dbReference type="Pfam" id="PF12937">
    <property type="entry name" value="F-box-like"/>
    <property type="match status" value="1"/>
</dbReference>
<feature type="repeat" description="RCC1" evidence="2">
    <location>
        <begin position="75"/>
        <end position="126"/>
    </location>
</feature>
<dbReference type="PANTHER" id="PTHR22870:SF408">
    <property type="entry name" value="OS09G0560450 PROTEIN"/>
    <property type="match status" value="1"/>
</dbReference>
<dbReference type="SUPFAM" id="SSF81383">
    <property type="entry name" value="F-box domain"/>
    <property type="match status" value="1"/>
</dbReference>
<dbReference type="PROSITE" id="PS50181">
    <property type="entry name" value="FBOX"/>
    <property type="match status" value="1"/>
</dbReference>
<dbReference type="Gene3D" id="1.20.1280.50">
    <property type="match status" value="1"/>
</dbReference>
<dbReference type="STRING" id="1314790.A0A1Y1Z196"/>
<evidence type="ECO:0000313" key="5">
    <source>
        <dbReference type="Proteomes" id="UP000193498"/>
    </source>
</evidence>
<dbReference type="PROSITE" id="PS50012">
    <property type="entry name" value="RCC1_3"/>
    <property type="match status" value="4"/>
</dbReference>
<dbReference type="InterPro" id="IPR051210">
    <property type="entry name" value="Ub_ligase/GEF_domain"/>
</dbReference>
<dbReference type="EMBL" id="MCFE01000039">
    <property type="protein sequence ID" value="ORY04062.1"/>
    <property type="molecule type" value="Genomic_DNA"/>
</dbReference>
<dbReference type="Gene3D" id="2.130.10.30">
    <property type="entry name" value="Regulator of chromosome condensation 1/beta-lactamase-inhibitor protein II"/>
    <property type="match status" value="2"/>
</dbReference>
<dbReference type="InterPro" id="IPR000408">
    <property type="entry name" value="Reg_chr_condens"/>
</dbReference>
<dbReference type="Pfam" id="PF00415">
    <property type="entry name" value="RCC1"/>
    <property type="match status" value="2"/>
</dbReference>
<organism evidence="4 5">
    <name type="scientific">Basidiobolus meristosporus CBS 931.73</name>
    <dbReference type="NCBI Taxonomy" id="1314790"/>
    <lineage>
        <taxon>Eukaryota</taxon>
        <taxon>Fungi</taxon>
        <taxon>Fungi incertae sedis</taxon>
        <taxon>Zoopagomycota</taxon>
        <taxon>Entomophthoromycotina</taxon>
        <taxon>Basidiobolomycetes</taxon>
        <taxon>Basidiobolales</taxon>
        <taxon>Basidiobolaceae</taxon>
        <taxon>Basidiobolus</taxon>
    </lineage>
</organism>
<dbReference type="FunCoup" id="A0A1Y1Z196">
    <property type="interactions" value="558"/>
</dbReference>
<sequence>MVTLLLLPQEVLEGIVDYLSIAELTNLGLACRELHTLVENETLWKQRCYTDFNISPTQTFRLLGWKTLYKALINPSIFTWGDPSQGRLGREVDLYNTGPRMVESMNGKGVVQIACGGWSMTALTKQGEVWTWGTMNPEATLHTNADDFDVDSITTPADFYRALQTGPGFIHEEPVQVEGLRGKKVKAIASGRAHSLALTDNGQVYQWRTLNKVRHINLPCVSKIVQIAAGWSHSLALAKDGRVYSWHSTTPSVIFEGEVANDPTKQEQEQYVMIGGGEAFTIALTNLGRIYKSTSEENLSRLCLFDGASGRKFTHISSAFRRFAAFNEDGKVAIWDGSGNEEVYPELQDCGVNQVTFGDWHFGALTNDGKLYTWGQASGGALGQGSMHREVKCPTQVPSLAGYYIFSISFAGWHSAALAVPLKQKEPSTSTIAKSFWKWIQQFGI</sequence>
<dbReference type="Pfam" id="PF13540">
    <property type="entry name" value="RCC1_2"/>
    <property type="match status" value="2"/>
</dbReference>